<organism evidence="2 3">
    <name type="scientific">Funneliformis geosporum</name>
    <dbReference type="NCBI Taxonomy" id="1117311"/>
    <lineage>
        <taxon>Eukaryota</taxon>
        <taxon>Fungi</taxon>
        <taxon>Fungi incertae sedis</taxon>
        <taxon>Mucoromycota</taxon>
        <taxon>Glomeromycotina</taxon>
        <taxon>Glomeromycetes</taxon>
        <taxon>Glomerales</taxon>
        <taxon>Glomeraceae</taxon>
        <taxon>Funneliformis</taxon>
    </lineage>
</organism>
<dbReference type="Proteomes" id="UP001153678">
    <property type="component" value="Unassembled WGS sequence"/>
</dbReference>
<dbReference type="EMBL" id="CAMKVN010000200">
    <property type="protein sequence ID" value="CAI2165154.1"/>
    <property type="molecule type" value="Genomic_DNA"/>
</dbReference>
<gene>
    <name evidence="2" type="ORF">FWILDA_LOCUS1929</name>
</gene>
<reference evidence="2" key="1">
    <citation type="submission" date="2022-08" db="EMBL/GenBank/DDBJ databases">
        <authorList>
            <person name="Kallberg Y."/>
            <person name="Tangrot J."/>
            <person name="Rosling A."/>
        </authorList>
    </citation>
    <scope>NUCLEOTIDE SEQUENCE</scope>
    <source>
        <strain evidence="2">Wild A</strain>
    </source>
</reference>
<sequence>MTKFLNLTIKIDRSDKYKNDHTIELSNLEIKDHNGVIISELKTHNSAGAVSHLKFPVSKAGEDERIDHLVSKVEPITTSTEWTEFYELENINNNEKSVEKMCQGIKTLLAAQVAKKNGFDLIGSLDLKDEIREGKYYGFPIASGEKYQRFITMTNSFFSHIPSSVFFLQEQARYTKKNIDTFREFFPNDKDQSDPKYFRGFRPGDIIDLGDGFYSAFHWKDLKDGKGFGGLHRKLTDLFSLLEKSYTNESKENCETASEILRGYENPVANSDEEAAANEDYGIGQLSNERKKIFTVHKSEIKNETILTEIKALIKSLVKAEKSISEFKNLDKMALTKTLKEEYQQGTIKRKDPQILLEESRNSIKLKYTNEAAVQAIFDNEALDSVAAIQAAERLLIKVREAQSKNDLDAAFYQQQAEVALARLQKRDQIREEVAKTIQEAKNESELEAVYNKIKDSELYKQGGKSRKVIRNLRRRKRVSFQLNQENFSAENKNFLQIALVKLIPETIKDDNGEQALTELENQLKTFKTAPEGEEKGQIYQKYQKTIDQVLNEICQEKQRYQQAKHQVNEEESTSGDNQKPSIDRRLPN</sequence>
<protein>
    <submittedName>
        <fullName evidence="2">7715_t:CDS:1</fullName>
    </submittedName>
</protein>
<name>A0A9W4SDN5_9GLOM</name>
<dbReference type="AlphaFoldDB" id="A0A9W4SDN5"/>
<evidence type="ECO:0000313" key="3">
    <source>
        <dbReference type="Proteomes" id="UP001153678"/>
    </source>
</evidence>
<keyword evidence="3" id="KW-1185">Reference proteome</keyword>
<evidence type="ECO:0000313" key="2">
    <source>
        <dbReference type="EMBL" id="CAI2165154.1"/>
    </source>
</evidence>
<accession>A0A9W4SDN5</accession>
<proteinExistence type="predicted"/>
<dbReference type="OrthoDB" id="10468261at2759"/>
<comment type="caution">
    <text evidence="2">The sequence shown here is derived from an EMBL/GenBank/DDBJ whole genome shotgun (WGS) entry which is preliminary data.</text>
</comment>
<feature type="region of interest" description="Disordered" evidence="1">
    <location>
        <begin position="562"/>
        <end position="589"/>
    </location>
</feature>
<evidence type="ECO:0000256" key="1">
    <source>
        <dbReference type="SAM" id="MobiDB-lite"/>
    </source>
</evidence>